<dbReference type="Proteomes" id="UP001058974">
    <property type="component" value="Chromosome 1"/>
</dbReference>
<dbReference type="Gramene" id="Psat01G0216500-T1">
    <property type="protein sequence ID" value="KAI5443415.1"/>
    <property type="gene ID" value="KIW84_012165"/>
</dbReference>
<proteinExistence type="predicted"/>
<accession>A0A9D5GVU8</accession>
<protein>
    <submittedName>
        <fullName evidence="1">Uncharacterized protein</fullName>
    </submittedName>
</protein>
<dbReference type="AlphaFoldDB" id="A0A9D5GVU8"/>
<name>A0A9D5GVU8_PEA</name>
<organism evidence="1 2">
    <name type="scientific">Pisum sativum</name>
    <name type="common">Garden pea</name>
    <name type="synonym">Lathyrus oleraceus</name>
    <dbReference type="NCBI Taxonomy" id="3888"/>
    <lineage>
        <taxon>Eukaryota</taxon>
        <taxon>Viridiplantae</taxon>
        <taxon>Streptophyta</taxon>
        <taxon>Embryophyta</taxon>
        <taxon>Tracheophyta</taxon>
        <taxon>Spermatophyta</taxon>
        <taxon>Magnoliopsida</taxon>
        <taxon>eudicotyledons</taxon>
        <taxon>Gunneridae</taxon>
        <taxon>Pentapetalae</taxon>
        <taxon>rosids</taxon>
        <taxon>fabids</taxon>
        <taxon>Fabales</taxon>
        <taxon>Fabaceae</taxon>
        <taxon>Papilionoideae</taxon>
        <taxon>50 kb inversion clade</taxon>
        <taxon>NPAAA clade</taxon>
        <taxon>Hologalegina</taxon>
        <taxon>IRL clade</taxon>
        <taxon>Fabeae</taxon>
        <taxon>Lathyrus</taxon>
    </lineage>
</organism>
<evidence type="ECO:0000313" key="1">
    <source>
        <dbReference type="EMBL" id="KAI5443415.1"/>
    </source>
</evidence>
<sequence>MDRFSGDSVSDDISDSCLVQGNKHLRDRNREDVAAKLWNKSTAFGVGCKLYHGVFIGEIKEMEIRDEEANVQKECVERSWSQVHVKGRVEFVLKEKRKALKISLMRRNKEVFEHIDLEVNEAIRDLNTLYFQDSSDSQVVLHGLASRRDLASKRVWTSFRERESFLRHKARALWLVEGDSNSKFFHKEMKHQFIRNALLGLNSSGSWIDKVDLVKKLIKKHFSDMFCETFQCRPKLDGVSSERLSIHLYFGGTIFRGDVCRVVNEFHSIGYLPKVVTTFFLMLIPKVDSPGVLEEYRLICLIDSLYRILAKLLSVCLRCNIAQNDVWTDKRWWWQLDLLSEPVQWQEDFLLSELLLLL</sequence>
<comment type="caution">
    <text evidence="1">The sequence shown here is derived from an EMBL/GenBank/DDBJ whole genome shotgun (WGS) entry which is preliminary data.</text>
</comment>
<reference evidence="1 2" key="1">
    <citation type="journal article" date="2022" name="Nat. Genet.">
        <title>Improved pea reference genome and pan-genome highlight genomic features and evolutionary characteristics.</title>
        <authorList>
            <person name="Yang T."/>
            <person name="Liu R."/>
            <person name="Luo Y."/>
            <person name="Hu S."/>
            <person name="Wang D."/>
            <person name="Wang C."/>
            <person name="Pandey M.K."/>
            <person name="Ge S."/>
            <person name="Xu Q."/>
            <person name="Li N."/>
            <person name="Li G."/>
            <person name="Huang Y."/>
            <person name="Saxena R.K."/>
            <person name="Ji Y."/>
            <person name="Li M."/>
            <person name="Yan X."/>
            <person name="He Y."/>
            <person name="Liu Y."/>
            <person name="Wang X."/>
            <person name="Xiang C."/>
            <person name="Varshney R.K."/>
            <person name="Ding H."/>
            <person name="Gao S."/>
            <person name="Zong X."/>
        </authorList>
    </citation>
    <scope>NUCLEOTIDE SEQUENCE [LARGE SCALE GENOMIC DNA]</scope>
    <source>
        <strain evidence="1 2">cv. Zhongwan 6</strain>
    </source>
</reference>
<evidence type="ECO:0000313" key="2">
    <source>
        <dbReference type="Proteomes" id="UP001058974"/>
    </source>
</evidence>
<dbReference type="EMBL" id="JAMSHJ010000001">
    <property type="protein sequence ID" value="KAI5443415.1"/>
    <property type="molecule type" value="Genomic_DNA"/>
</dbReference>
<keyword evidence="2" id="KW-1185">Reference proteome</keyword>
<gene>
    <name evidence="1" type="ORF">KIW84_012165</name>
</gene>